<sequence length="66" mass="7431">MTGDLKGMSLVSFKQANALRTTANEIPTRCSQLPHCSLSQNDTDFPPRFPRIHGAQEIRYHGLCWS</sequence>
<dbReference type="EMBL" id="JYDJ01000186">
    <property type="protein sequence ID" value="KRX40890.1"/>
    <property type="molecule type" value="Genomic_DNA"/>
</dbReference>
<evidence type="ECO:0000313" key="1">
    <source>
        <dbReference type="EMBL" id="KRX40890.1"/>
    </source>
</evidence>
<evidence type="ECO:0000313" key="2">
    <source>
        <dbReference type="Proteomes" id="UP000055048"/>
    </source>
</evidence>
<dbReference type="OrthoDB" id="10271879at2759"/>
<comment type="caution">
    <text evidence="1">The sequence shown here is derived from an EMBL/GenBank/DDBJ whole genome shotgun (WGS) entry which is preliminary data.</text>
</comment>
<dbReference type="AlphaFoldDB" id="A0A0V0TPE8"/>
<keyword evidence="2" id="KW-1185">Reference proteome</keyword>
<organism evidence="1 2">
    <name type="scientific">Trichinella murrelli</name>
    <dbReference type="NCBI Taxonomy" id="144512"/>
    <lineage>
        <taxon>Eukaryota</taxon>
        <taxon>Metazoa</taxon>
        <taxon>Ecdysozoa</taxon>
        <taxon>Nematoda</taxon>
        <taxon>Enoplea</taxon>
        <taxon>Dorylaimia</taxon>
        <taxon>Trichinellida</taxon>
        <taxon>Trichinellidae</taxon>
        <taxon>Trichinella</taxon>
    </lineage>
</organism>
<name>A0A0V0TPE8_9BILA</name>
<proteinExistence type="predicted"/>
<accession>A0A0V0TPE8</accession>
<dbReference type="Proteomes" id="UP000055048">
    <property type="component" value="Unassembled WGS sequence"/>
</dbReference>
<reference evidence="1 2" key="1">
    <citation type="submission" date="2015-01" db="EMBL/GenBank/DDBJ databases">
        <title>Evolution of Trichinella species and genotypes.</title>
        <authorList>
            <person name="Korhonen P.K."/>
            <person name="Edoardo P."/>
            <person name="Giuseppe L.R."/>
            <person name="Gasser R.B."/>
        </authorList>
    </citation>
    <scope>NUCLEOTIDE SEQUENCE [LARGE SCALE GENOMIC DNA]</scope>
    <source>
        <strain evidence="1">ISS417</strain>
    </source>
</reference>
<protein>
    <submittedName>
        <fullName evidence="1">Uncharacterized protein</fullName>
    </submittedName>
</protein>
<gene>
    <name evidence="1" type="ORF">T05_6774</name>
</gene>